<accession>A0A0A9HM84</accession>
<name>A0A0A9HM84_ARUDO</name>
<reference evidence="1" key="1">
    <citation type="submission" date="2014-09" db="EMBL/GenBank/DDBJ databases">
        <authorList>
            <person name="Magalhaes I.L.F."/>
            <person name="Oliveira U."/>
            <person name="Santos F.R."/>
            <person name="Vidigal T.H.D.A."/>
            <person name="Brescovit A.D."/>
            <person name="Santos A.J."/>
        </authorList>
    </citation>
    <scope>NUCLEOTIDE SEQUENCE</scope>
    <source>
        <tissue evidence="1">Shoot tissue taken approximately 20 cm above the soil surface</tissue>
    </source>
</reference>
<proteinExistence type="predicted"/>
<evidence type="ECO:0000313" key="1">
    <source>
        <dbReference type="EMBL" id="JAE33998.1"/>
    </source>
</evidence>
<dbReference type="AlphaFoldDB" id="A0A0A9HM84"/>
<sequence length="31" mass="3676">MLILLLSKLYLDCRKITVCLVRMDSISYDQK</sequence>
<organism evidence="1">
    <name type="scientific">Arundo donax</name>
    <name type="common">Giant reed</name>
    <name type="synonym">Donax arundinaceus</name>
    <dbReference type="NCBI Taxonomy" id="35708"/>
    <lineage>
        <taxon>Eukaryota</taxon>
        <taxon>Viridiplantae</taxon>
        <taxon>Streptophyta</taxon>
        <taxon>Embryophyta</taxon>
        <taxon>Tracheophyta</taxon>
        <taxon>Spermatophyta</taxon>
        <taxon>Magnoliopsida</taxon>
        <taxon>Liliopsida</taxon>
        <taxon>Poales</taxon>
        <taxon>Poaceae</taxon>
        <taxon>PACMAD clade</taxon>
        <taxon>Arundinoideae</taxon>
        <taxon>Arundineae</taxon>
        <taxon>Arundo</taxon>
    </lineage>
</organism>
<protein>
    <submittedName>
        <fullName evidence="1">Uncharacterized protein</fullName>
    </submittedName>
</protein>
<dbReference type="EMBL" id="GBRH01163898">
    <property type="protein sequence ID" value="JAE33998.1"/>
    <property type="molecule type" value="Transcribed_RNA"/>
</dbReference>
<reference evidence="1" key="2">
    <citation type="journal article" date="2015" name="Data Brief">
        <title>Shoot transcriptome of the giant reed, Arundo donax.</title>
        <authorList>
            <person name="Barrero R.A."/>
            <person name="Guerrero F.D."/>
            <person name="Moolhuijzen P."/>
            <person name="Goolsby J.A."/>
            <person name="Tidwell J."/>
            <person name="Bellgard S.E."/>
            <person name="Bellgard M.I."/>
        </authorList>
    </citation>
    <scope>NUCLEOTIDE SEQUENCE</scope>
    <source>
        <tissue evidence="1">Shoot tissue taken approximately 20 cm above the soil surface</tissue>
    </source>
</reference>